<evidence type="ECO:0000313" key="18">
    <source>
        <dbReference type="Proteomes" id="UP000548978"/>
    </source>
</evidence>
<evidence type="ECO:0000256" key="2">
    <source>
        <dbReference type="ARBA" id="ARBA00004496"/>
    </source>
</evidence>
<dbReference type="InterPro" id="IPR015211">
    <property type="entry name" value="Peptidase_M1_C"/>
</dbReference>
<dbReference type="InterPro" id="IPR014782">
    <property type="entry name" value="Peptidase_M1_dom"/>
</dbReference>
<dbReference type="Gene3D" id="1.10.390.10">
    <property type="entry name" value="Neutral Protease Domain 2"/>
    <property type="match status" value="1"/>
</dbReference>
<dbReference type="CDD" id="cd09599">
    <property type="entry name" value="M1_LTA4H"/>
    <property type="match status" value="1"/>
</dbReference>
<dbReference type="EMBL" id="JACIJB010000002">
    <property type="protein sequence ID" value="MBB5660186.1"/>
    <property type="molecule type" value="Genomic_DNA"/>
</dbReference>
<dbReference type="GO" id="GO:0008270">
    <property type="term" value="F:zinc ion binding"/>
    <property type="evidence" value="ECO:0007669"/>
    <property type="project" value="InterPro"/>
</dbReference>
<dbReference type="RefSeq" id="WP_123287646.1">
    <property type="nucleotide sequence ID" value="NZ_JACIJB010000002.1"/>
</dbReference>
<comment type="similarity">
    <text evidence="3">Belongs to the peptidase M1 family.</text>
</comment>
<comment type="subcellular location">
    <subcellularLocation>
        <location evidence="2">Cytoplasm</location>
    </subcellularLocation>
</comment>
<proteinExistence type="inferred from homology"/>
<dbReference type="EC" id="3.4.11.2" evidence="4"/>
<reference evidence="17 18" key="1">
    <citation type="submission" date="2020-08" db="EMBL/GenBank/DDBJ databases">
        <title>Genomic Encyclopedia of Type Strains, Phase IV (KMG-IV): sequencing the most valuable type-strain genomes for metagenomic binning, comparative biology and taxonomic classification.</title>
        <authorList>
            <person name="Goeker M."/>
        </authorList>
    </citation>
    <scope>NUCLEOTIDE SEQUENCE [LARGE SCALE GENOMIC DNA]</scope>
    <source>
        <strain evidence="17 18">DSM 24448</strain>
    </source>
</reference>
<keyword evidence="9" id="KW-0378">Hydrolase</keyword>
<feature type="binding site" evidence="14">
    <location>
        <position position="361"/>
    </location>
    <ligand>
        <name>Zn(2+)</name>
        <dbReference type="ChEBI" id="CHEBI:29105"/>
        <note>catalytic</note>
    </ligand>
</feature>
<dbReference type="InterPro" id="IPR049980">
    <property type="entry name" value="LTA4H_cat"/>
</dbReference>
<name>A0A7W9E6T0_9CAUL</name>
<evidence type="ECO:0000256" key="7">
    <source>
        <dbReference type="ARBA" id="ARBA00022670"/>
    </source>
</evidence>
<dbReference type="FunFam" id="3.30.2010.30:FF:000001">
    <property type="entry name" value="Leukotriene A(4) hydrolase"/>
    <property type="match status" value="1"/>
</dbReference>
<feature type="binding site" evidence="13">
    <location>
        <begin position="309"/>
        <end position="314"/>
    </location>
    <ligand>
        <name>a peptide</name>
        <dbReference type="ChEBI" id="CHEBI:60466"/>
    </ligand>
</feature>
<evidence type="ECO:0000256" key="8">
    <source>
        <dbReference type="ARBA" id="ARBA00022723"/>
    </source>
</evidence>
<comment type="catalytic activity">
    <reaction evidence="1">
        <text>Release of an N-terminal amino acid, Xaa-|-Yaa- from a peptide, amide or arylamide. Xaa is preferably Ala, but may be most amino acids including Pro (slow action). When a terminal hydrophobic residue is followed by a prolyl residue, the two may be released as an intact Xaa-Pro dipeptide.</text>
        <dbReference type="EC" id="3.4.11.2"/>
    </reaction>
</comment>
<dbReference type="Proteomes" id="UP000548978">
    <property type="component" value="Unassembled WGS sequence"/>
</dbReference>
<dbReference type="SUPFAM" id="SSF55486">
    <property type="entry name" value="Metalloproteases ('zincins'), catalytic domain"/>
    <property type="match status" value="1"/>
</dbReference>
<evidence type="ECO:0000256" key="14">
    <source>
        <dbReference type="PIRSR" id="PIRSR634015-3"/>
    </source>
</evidence>
<dbReference type="Gene3D" id="2.60.40.1730">
    <property type="entry name" value="tricorn interacting facor f3 domain"/>
    <property type="match status" value="1"/>
</dbReference>
<evidence type="ECO:0000256" key="15">
    <source>
        <dbReference type="SAM" id="SignalP"/>
    </source>
</evidence>
<feature type="active site" description="Proton donor" evidence="12">
    <location>
        <position position="424"/>
    </location>
</feature>
<dbReference type="GO" id="GO:0016285">
    <property type="term" value="F:alanyl aminopeptidase activity"/>
    <property type="evidence" value="ECO:0007669"/>
    <property type="project" value="UniProtKB-EC"/>
</dbReference>
<dbReference type="GO" id="GO:0008237">
    <property type="term" value="F:metallopeptidase activity"/>
    <property type="evidence" value="ECO:0007669"/>
    <property type="project" value="UniProtKB-KW"/>
</dbReference>
<dbReference type="SUPFAM" id="SSF63737">
    <property type="entry name" value="Leukotriene A4 hydrolase N-terminal domain"/>
    <property type="match status" value="1"/>
</dbReference>
<evidence type="ECO:0000256" key="3">
    <source>
        <dbReference type="ARBA" id="ARBA00010136"/>
    </source>
</evidence>
<feature type="domain" description="Peptidase M1 leukotriene A4 hydrolase/aminopeptidase C-terminal" evidence="16">
    <location>
        <begin position="504"/>
        <end position="650"/>
    </location>
</feature>
<comment type="cofactor">
    <cofactor evidence="14">
        <name>Zn(2+)</name>
        <dbReference type="ChEBI" id="CHEBI:29105"/>
    </cofactor>
    <text evidence="14">Binds 1 zinc ion per subunit.</text>
</comment>
<dbReference type="InterPro" id="IPR042097">
    <property type="entry name" value="Aminopeptidase_N-like_N_sf"/>
</dbReference>
<evidence type="ECO:0000256" key="12">
    <source>
        <dbReference type="PIRSR" id="PIRSR634015-1"/>
    </source>
</evidence>
<keyword evidence="7" id="KW-0645">Protease</keyword>
<protein>
    <recommendedName>
        <fullName evidence="5">Aminopeptidase N</fullName>
        <ecNumber evidence="4">3.4.11.2</ecNumber>
    </recommendedName>
</protein>
<evidence type="ECO:0000256" key="13">
    <source>
        <dbReference type="PIRSR" id="PIRSR634015-2"/>
    </source>
</evidence>
<feature type="binding site" evidence="14">
    <location>
        <position position="338"/>
    </location>
    <ligand>
        <name>Zn(2+)</name>
        <dbReference type="ChEBI" id="CHEBI:29105"/>
        <note>catalytic</note>
    </ligand>
</feature>
<dbReference type="GO" id="GO:0006508">
    <property type="term" value="P:proteolysis"/>
    <property type="evidence" value="ECO:0007669"/>
    <property type="project" value="UniProtKB-KW"/>
</dbReference>
<dbReference type="SUPFAM" id="SSF48371">
    <property type="entry name" value="ARM repeat"/>
    <property type="match status" value="1"/>
</dbReference>
<dbReference type="SMART" id="SM01263">
    <property type="entry name" value="Leuk-A4-hydro_C"/>
    <property type="match status" value="1"/>
</dbReference>
<dbReference type="PANTHER" id="PTHR45726:SF3">
    <property type="entry name" value="LEUKOTRIENE A-4 HYDROLASE"/>
    <property type="match status" value="1"/>
</dbReference>
<dbReference type="AlphaFoldDB" id="A0A7W9E6T0"/>
<evidence type="ECO:0000259" key="16">
    <source>
        <dbReference type="SMART" id="SM01263"/>
    </source>
</evidence>
<dbReference type="InterPro" id="IPR027268">
    <property type="entry name" value="Peptidase_M4/M1_CTD_sf"/>
</dbReference>
<keyword evidence="8 14" id="KW-0479">Metal-binding</keyword>
<organism evidence="17 18">
    <name type="scientific">Brevundimonas halotolerans</name>
    <dbReference type="NCBI Taxonomy" id="69670"/>
    <lineage>
        <taxon>Bacteria</taxon>
        <taxon>Pseudomonadati</taxon>
        <taxon>Pseudomonadota</taxon>
        <taxon>Alphaproteobacteria</taxon>
        <taxon>Caulobacterales</taxon>
        <taxon>Caulobacteraceae</taxon>
        <taxon>Brevundimonas</taxon>
    </lineage>
</organism>
<dbReference type="InterPro" id="IPR045357">
    <property type="entry name" value="Aminopeptidase_N-like_N"/>
</dbReference>
<keyword evidence="18" id="KW-1185">Reference proteome</keyword>
<feature type="active site" description="Proton acceptor" evidence="12">
    <location>
        <position position="339"/>
    </location>
</feature>
<feature type="binding site" evidence="13">
    <location>
        <begin position="605"/>
        <end position="607"/>
    </location>
    <ligand>
        <name>a peptide</name>
        <dbReference type="ChEBI" id="CHEBI:60466"/>
    </ligand>
</feature>
<dbReference type="InterPro" id="IPR034015">
    <property type="entry name" value="M1_LTA4H"/>
</dbReference>
<gene>
    <name evidence="17" type="ORF">FHS65_000926</name>
</gene>
<feature type="binding site" evidence="14">
    <location>
        <position position="342"/>
    </location>
    <ligand>
        <name>Zn(2+)</name>
        <dbReference type="ChEBI" id="CHEBI:29105"/>
        <note>catalytic</note>
    </ligand>
</feature>
<evidence type="ECO:0000256" key="11">
    <source>
        <dbReference type="ARBA" id="ARBA00023049"/>
    </source>
</evidence>
<dbReference type="Pfam" id="PF09127">
    <property type="entry name" value="Leuk-A4-hydro_C"/>
    <property type="match status" value="1"/>
</dbReference>
<dbReference type="Gene3D" id="1.25.40.320">
    <property type="entry name" value="Peptidase M1, leukotriene A4 hydrolase/aminopeptidase C-terminal domain"/>
    <property type="match status" value="1"/>
</dbReference>
<keyword evidence="10 14" id="KW-0862">Zinc</keyword>
<keyword evidence="6" id="KW-0963">Cytoplasm</keyword>
<dbReference type="PANTHER" id="PTHR45726">
    <property type="entry name" value="LEUKOTRIENE A-4 HYDROLASE"/>
    <property type="match status" value="1"/>
</dbReference>
<evidence type="ECO:0000313" key="17">
    <source>
        <dbReference type="EMBL" id="MBB5660186.1"/>
    </source>
</evidence>
<evidence type="ECO:0000256" key="1">
    <source>
        <dbReference type="ARBA" id="ARBA00000098"/>
    </source>
</evidence>
<dbReference type="GO" id="GO:0005737">
    <property type="term" value="C:cytoplasm"/>
    <property type="evidence" value="ECO:0007669"/>
    <property type="project" value="UniProtKB-SubCell"/>
</dbReference>
<accession>A0A7W9E6T0</accession>
<feature type="signal peptide" evidence="15">
    <location>
        <begin position="1"/>
        <end position="22"/>
    </location>
</feature>
<dbReference type="PRINTS" id="PR00756">
    <property type="entry name" value="ALADIPTASE"/>
</dbReference>
<evidence type="ECO:0000256" key="9">
    <source>
        <dbReference type="ARBA" id="ARBA00022801"/>
    </source>
</evidence>
<keyword evidence="11" id="KW-0482">Metalloprotease</keyword>
<comment type="caution">
    <text evidence="17">The sequence shown here is derived from an EMBL/GenBank/DDBJ whole genome shotgun (WGS) entry which is preliminary data.</text>
</comment>
<feature type="binding site" evidence="13">
    <location>
        <begin position="177"/>
        <end position="179"/>
    </location>
    <ligand>
        <name>a peptide</name>
        <dbReference type="ChEBI" id="CHEBI:60466"/>
    </ligand>
</feature>
<dbReference type="PROSITE" id="PS51257">
    <property type="entry name" value="PROKAR_LIPOPROTEIN"/>
    <property type="match status" value="1"/>
</dbReference>
<feature type="chain" id="PRO_5031449974" description="Aminopeptidase N" evidence="15">
    <location>
        <begin position="23"/>
        <end position="654"/>
    </location>
</feature>
<evidence type="ECO:0000256" key="5">
    <source>
        <dbReference type="ARBA" id="ARBA00015611"/>
    </source>
</evidence>
<dbReference type="Gene3D" id="3.30.2010.30">
    <property type="match status" value="1"/>
</dbReference>
<dbReference type="InterPro" id="IPR016024">
    <property type="entry name" value="ARM-type_fold"/>
</dbReference>
<dbReference type="InterPro" id="IPR038502">
    <property type="entry name" value="M1_LTA-4_hydro/amino_C_sf"/>
</dbReference>
<dbReference type="OrthoDB" id="100605at2"/>
<evidence type="ECO:0000256" key="6">
    <source>
        <dbReference type="ARBA" id="ARBA00022490"/>
    </source>
</evidence>
<evidence type="ECO:0000256" key="10">
    <source>
        <dbReference type="ARBA" id="ARBA00022833"/>
    </source>
</evidence>
<dbReference type="Pfam" id="PF17900">
    <property type="entry name" value="Peptidase_M1_N"/>
    <property type="match status" value="1"/>
</dbReference>
<dbReference type="Pfam" id="PF01433">
    <property type="entry name" value="Peptidase_M1"/>
    <property type="match status" value="1"/>
</dbReference>
<sequence length="654" mass="71793">MAFKLASVSTLALTAALGMTMAACTSMPGWGGAGTNPAAQAPAEVQWVRDVHSHARPEVARVGHVDLDLTADFDRKVLSGTATLDISGRAGADQIILDVRNLDIESVSDGAGRAMTWRLGASDPILGQALEIDLPPLSAGETRKLVINYATRPDAAALQWLNPSQTAGGEQPYLFSQGQAILTRTWIPTQDSPGIRQSYSARIVVPEDLKAVMSAEMLTPEGEPAGPGQRAYRFRLRNPVPPYLIAIGVGDIAFASLGERTGVYTEPSMLEAARAEFPAVESMVEEAEALYGPYLWGRYDLLVLPPSFPFGGMENPRLTFATPTIVAGDQSLVALVAHELAHSWSGNLVTNATWDDFWLNEGFTVYFENRIMEAVYGRDRAMQEQVLGWEDLQGELADLPPEDTRLKLDLAGRDPDEGMTNIAYEKGAFFLRTIERIVGRDRFDGWLKGYFERNAYRPMTTTMFLEDIRTYLIRGDAALEEALMMDAWVYQPGLPSNAMAPVSQAFDPVDAAARSVFLEGGAPPQSLWQGWNTQQRQRFLAWRPEGHQAGQDWLSDAQLKALDEGLGLSAAGNSEVLFAWLQIAMTHRYEPAVAPTEAFLTGMGRRKFVLPLFQTLWGEGEWGRDLARRIYAEARPLYHPVTSNSVDAVVGVPN</sequence>
<keyword evidence="15" id="KW-0732">Signal</keyword>
<evidence type="ECO:0000256" key="4">
    <source>
        <dbReference type="ARBA" id="ARBA00012564"/>
    </source>
</evidence>
<dbReference type="InterPro" id="IPR001930">
    <property type="entry name" value="Peptidase_M1"/>
</dbReference>